<evidence type="ECO:0000256" key="2">
    <source>
        <dbReference type="ARBA" id="ARBA00022448"/>
    </source>
</evidence>
<evidence type="ECO:0000313" key="11">
    <source>
        <dbReference type="Proteomes" id="UP000535182"/>
    </source>
</evidence>
<dbReference type="Proteomes" id="UP000535182">
    <property type="component" value="Unassembled WGS sequence"/>
</dbReference>
<sequence>MDKRNKNSVIRMLGLLIWVANSLLYVDDAHAQFGSASVLGYVRDNGGAVVPNAVVKLNNIATDVSQTARTDNEGKYEFNSVPIGDYQISTEASGFRGAKTDTFNLSTDSRQRVDIQVKPGEVNQVVEVGAAAQLLETETSSRSQVIGQKEVENLPLNGRSYADLVLLTPGVRKSMLENQTASSREAAFNINGQRSAFNEFLIDGLENSNYGTSNQGFEDENIAPSPDAVSEFRVESNNYSAEYGRMPGAVINVSTRSGSNDYHGAVWDYIRNTDLNAFGPLQTATGNKPGLIRNQFGATTGGRIFRNKTFFFADYEGVRQIFTYQQAAVTLPDSEQRAGVFLLHRVDGTTAPIPLYNPLTGATYTSGNVASGSTPFALAVLAALPANNVTGANGSTAPAYNNITNNYSNAPRGTINDDKGDIRIDQSFTKWKLFGRYSEHQTEIFDPPTVGGPAGGNANSNVNIQNRQIAGGATWIISQNKLLDIRFAWTRNIGAKTPYTQGQASLLAENGITDGLPTDPSLVRSLNAQSIIGFTQLGNQPSSPQFQNPTIYNPKVNFTWVLGRHSMKFGYEQQLIHTVVNDFNPSYGQDNYSSRYAAGPTVGGVPFFPNCSASVTTACNPTDTAAGNSTSTQIQQAQAVADFLFGNRSSYALTNYTVVNLRQRYYAGYFQDDMKVTPSLTLNMGLRYEIMTPQFERDNRLANFSPSTNTLIPASNGSLYDRTLVHTPTNNFAPRFGFADSLNPKTVLRGGYGIVYVQFNRAGGENNLTYNGPDVVNATVNNNNSIYPTAASLCTNDTQVQTLCFRQTQQGYSNILTSPAYFNPLNVTSRYIDPKFKTGYVQSFFLDVQRELPGGILFDIAYVGNKSTHLQILADYNQAAPCLTATPAGCATYQNRRPVPTFGDIEIAYGGGPANYNSLQIKGEKRMGGLYLLNSFTYSRAFDLASGHLEQNNGDTSRVNFANPRGDYGPSSYDQPIDNTTSIVYDLPYGHGRQFGAKSNGFMNAVLGGWQVTVINTITSGLPFNIIYSGSSSSTTTALLNGSSGSTIGQLFSTDLVNLRPQHIAGSPLKGTKITALPTSNVNGVTKSRGLNGYLPGGGNYTSYDYPSFTRYGNASAFGNVSRNSLRSYAYYNTDLGLHKQFPLVTERVKLDLRAEAFNVLNHTNWQAPDTNISDGASFGTITTAFPSRQLQFAAKVLF</sequence>
<accession>A0A9X0QF87</accession>
<dbReference type="SUPFAM" id="SSF49464">
    <property type="entry name" value="Carboxypeptidase regulatory domain-like"/>
    <property type="match status" value="1"/>
</dbReference>
<feature type="domain" description="TonB-dependent transporter Oar-like beta-barrel" evidence="9">
    <location>
        <begin position="254"/>
        <end position="1192"/>
    </location>
</feature>
<dbReference type="EMBL" id="JACHEB010000005">
    <property type="protein sequence ID" value="MBB5329175.1"/>
    <property type="molecule type" value="Genomic_DNA"/>
</dbReference>
<dbReference type="Gene3D" id="2.40.170.20">
    <property type="entry name" value="TonB-dependent receptor, beta-barrel domain"/>
    <property type="match status" value="1"/>
</dbReference>
<dbReference type="Pfam" id="PF07715">
    <property type="entry name" value="Plug"/>
    <property type="match status" value="1"/>
</dbReference>
<dbReference type="PANTHER" id="PTHR30069:SF46">
    <property type="entry name" value="OAR PROTEIN"/>
    <property type="match status" value="1"/>
</dbReference>
<dbReference type="SUPFAM" id="SSF56935">
    <property type="entry name" value="Porins"/>
    <property type="match status" value="1"/>
</dbReference>
<comment type="subcellular location">
    <subcellularLocation>
        <location evidence="1">Cell outer membrane</location>
        <topology evidence="1">Multi-pass membrane protein</topology>
    </subcellularLocation>
</comment>
<keyword evidence="4" id="KW-0812">Transmembrane</keyword>
<feature type="chain" id="PRO_5040924759" description="TonB-dependent receptor" evidence="7">
    <location>
        <begin position="32"/>
        <end position="1199"/>
    </location>
</feature>
<dbReference type="Gene3D" id="2.170.130.10">
    <property type="entry name" value="TonB-dependent receptor, plug domain"/>
    <property type="match status" value="1"/>
</dbReference>
<evidence type="ECO:0000256" key="5">
    <source>
        <dbReference type="ARBA" id="ARBA00023136"/>
    </source>
</evidence>
<proteinExistence type="predicted"/>
<dbReference type="InterPro" id="IPR057601">
    <property type="entry name" value="Oar-like_b-barrel"/>
</dbReference>
<dbReference type="GO" id="GO:0015344">
    <property type="term" value="F:siderophore uptake transmembrane transporter activity"/>
    <property type="evidence" value="ECO:0007669"/>
    <property type="project" value="TreeGrafter"/>
</dbReference>
<dbReference type="GO" id="GO:0044718">
    <property type="term" value="P:siderophore transmembrane transport"/>
    <property type="evidence" value="ECO:0007669"/>
    <property type="project" value="TreeGrafter"/>
</dbReference>
<evidence type="ECO:0000313" key="10">
    <source>
        <dbReference type="EMBL" id="MBB5329175.1"/>
    </source>
</evidence>
<comment type="caution">
    <text evidence="10">The sequence shown here is derived from an EMBL/GenBank/DDBJ whole genome shotgun (WGS) entry which is preliminary data.</text>
</comment>
<dbReference type="Gene3D" id="2.60.40.1120">
    <property type="entry name" value="Carboxypeptidase-like, regulatory domain"/>
    <property type="match status" value="1"/>
</dbReference>
<evidence type="ECO:0000256" key="4">
    <source>
        <dbReference type="ARBA" id="ARBA00022692"/>
    </source>
</evidence>
<dbReference type="InterPro" id="IPR008969">
    <property type="entry name" value="CarboxyPept-like_regulatory"/>
</dbReference>
<dbReference type="Pfam" id="PF25183">
    <property type="entry name" value="OMP_b-brl_4"/>
    <property type="match status" value="1"/>
</dbReference>
<feature type="domain" description="TonB-dependent receptor plug" evidence="8">
    <location>
        <begin position="138"/>
        <end position="245"/>
    </location>
</feature>
<name>A0A9X0QF87_9BACT</name>
<dbReference type="InterPro" id="IPR039426">
    <property type="entry name" value="TonB-dep_rcpt-like"/>
</dbReference>
<evidence type="ECO:0000256" key="7">
    <source>
        <dbReference type="SAM" id="SignalP"/>
    </source>
</evidence>
<evidence type="ECO:0008006" key="12">
    <source>
        <dbReference type="Google" id="ProtNLM"/>
    </source>
</evidence>
<feature type="signal peptide" evidence="7">
    <location>
        <begin position="1"/>
        <end position="31"/>
    </location>
</feature>
<keyword evidence="11" id="KW-1185">Reference proteome</keyword>
<evidence type="ECO:0000259" key="9">
    <source>
        <dbReference type="Pfam" id="PF25183"/>
    </source>
</evidence>
<organism evidence="10 11">
    <name type="scientific">Tunturiibacter gelidiferens</name>
    <dbReference type="NCBI Taxonomy" id="3069689"/>
    <lineage>
        <taxon>Bacteria</taxon>
        <taxon>Pseudomonadati</taxon>
        <taxon>Acidobacteriota</taxon>
        <taxon>Terriglobia</taxon>
        <taxon>Terriglobales</taxon>
        <taxon>Acidobacteriaceae</taxon>
        <taxon>Tunturiibacter</taxon>
    </lineage>
</organism>
<evidence type="ECO:0000259" key="8">
    <source>
        <dbReference type="Pfam" id="PF07715"/>
    </source>
</evidence>
<protein>
    <recommendedName>
        <fullName evidence="12">TonB-dependent receptor</fullName>
    </recommendedName>
</protein>
<dbReference type="GO" id="GO:0009279">
    <property type="term" value="C:cell outer membrane"/>
    <property type="evidence" value="ECO:0007669"/>
    <property type="project" value="UniProtKB-SubCell"/>
</dbReference>
<evidence type="ECO:0000256" key="6">
    <source>
        <dbReference type="ARBA" id="ARBA00023237"/>
    </source>
</evidence>
<evidence type="ECO:0000256" key="3">
    <source>
        <dbReference type="ARBA" id="ARBA00022452"/>
    </source>
</evidence>
<keyword evidence="7" id="KW-0732">Signal</keyword>
<gene>
    <name evidence="10" type="ORF">HDF14_002791</name>
</gene>
<evidence type="ECO:0000256" key="1">
    <source>
        <dbReference type="ARBA" id="ARBA00004571"/>
    </source>
</evidence>
<dbReference type="RefSeq" id="WP_221304672.1">
    <property type="nucleotide sequence ID" value="NZ_JACHEB010000005.1"/>
</dbReference>
<dbReference type="InterPro" id="IPR036942">
    <property type="entry name" value="Beta-barrel_TonB_sf"/>
</dbReference>
<dbReference type="InterPro" id="IPR012910">
    <property type="entry name" value="Plug_dom"/>
</dbReference>
<dbReference type="AlphaFoldDB" id="A0A9X0QF87"/>
<dbReference type="Pfam" id="PF13620">
    <property type="entry name" value="CarboxypepD_reg"/>
    <property type="match status" value="1"/>
</dbReference>
<keyword evidence="2" id="KW-0813">Transport</keyword>
<dbReference type="PANTHER" id="PTHR30069">
    <property type="entry name" value="TONB-DEPENDENT OUTER MEMBRANE RECEPTOR"/>
    <property type="match status" value="1"/>
</dbReference>
<dbReference type="InterPro" id="IPR037066">
    <property type="entry name" value="Plug_dom_sf"/>
</dbReference>
<keyword evidence="5" id="KW-0472">Membrane</keyword>
<reference evidence="10 11" key="1">
    <citation type="submission" date="2020-08" db="EMBL/GenBank/DDBJ databases">
        <title>Genomic Encyclopedia of Type Strains, Phase IV (KMG-V): Genome sequencing to study the core and pangenomes of soil and plant-associated prokaryotes.</title>
        <authorList>
            <person name="Whitman W."/>
        </authorList>
    </citation>
    <scope>NUCLEOTIDE SEQUENCE [LARGE SCALE GENOMIC DNA]</scope>
    <source>
        <strain evidence="10 11">X5P2</strain>
    </source>
</reference>
<keyword evidence="3" id="KW-1134">Transmembrane beta strand</keyword>
<keyword evidence="6" id="KW-0998">Cell outer membrane</keyword>